<dbReference type="NCBIfam" id="TIGR01681">
    <property type="entry name" value="HAD-SF-IIIC"/>
    <property type="match status" value="1"/>
</dbReference>
<dbReference type="InterPro" id="IPR036514">
    <property type="entry name" value="SGNH_hydro_sf"/>
</dbReference>
<dbReference type="NCBIfam" id="TIGR01686">
    <property type="entry name" value="FkbH"/>
    <property type="match status" value="1"/>
</dbReference>
<dbReference type="InterPro" id="IPR036412">
    <property type="entry name" value="HAD-like_sf"/>
</dbReference>
<evidence type="ECO:0000313" key="3">
    <source>
        <dbReference type="Proteomes" id="UP000033115"/>
    </source>
</evidence>
<dbReference type="HOGENOM" id="CLU_018095_1_1_9"/>
<dbReference type="EMBL" id="CP009933">
    <property type="protein sequence ID" value="AKA70303.1"/>
    <property type="molecule type" value="Genomic_DNA"/>
</dbReference>
<evidence type="ECO:0000313" key="2">
    <source>
        <dbReference type="EMBL" id="AKA70303.1"/>
    </source>
</evidence>
<dbReference type="Gene3D" id="3.40.50.1110">
    <property type="entry name" value="SGNH hydrolase"/>
    <property type="match status" value="1"/>
</dbReference>
<proteinExistence type="predicted"/>
<dbReference type="InterPro" id="IPR004274">
    <property type="entry name" value="FCP1_dom"/>
</dbReference>
<dbReference type="InterPro" id="IPR010037">
    <property type="entry name" value="FkbH_domain"/>
</dbReference>
<dbReference type="CDD" id="cd07501">
    <property type="entry name" value="HAD_MDP-1_like"/>
    <property type="match status" value="1"/>
</dbReference>
<dbReference type="RefSeq" id="WP_029162513.1">
    <property type="nucleotide sequence ID" value="NZ_CP009933.1"/>
</dbReference>
<dbReference type="Pfam" id="PF03031">
    <property type="entry name" value="NIF"/>
    <property type="match status" value="1"/>
</dbReference>
<dbReference type="KEGG" id="csq:CSCA_3178"/>
<feature type="domain" description="FCP1 homology" evidence="1">
    <location>
        <begin position="190"/>
        <end position="327"/>
    </location>
</feature>
<dbReference type="STRING" id="1548.CSCA_3178"/>
<evidence type="ECO:0000259" key="1">
    <source>
        <dbReference type="Pfam" id="PF03031"/>
    </source>
</evidence>
<dbReference type="InterPro" id="IPR023214">
    <property type="entry name" value="HAD_sf"/>
</dbReference>
<accession>A0A0E3MA48</accession>
<name>A0A0E3MA48_CLOSL</name>
<gene>
    <name evidence="2" type="ORF">CSCA_3178</name>
</gene>
<keyword evidence="3" id="KW-1185">Reference proteome</keyword>
<dbReference type="Proteomes" id="UP000033115">
    <property type="component" value="Chromosome"/>
</dbReference>
<organism evidence="2 3">
    <name type="scientific">Clostridium scatologenes</name>
    <dbReference type="NCBI Taxonomy" id="1548"/>
    <lineage>
        <taxon>Bacteria</taxon>
        <taxon>Bacillati</taxon>
        <taxon>Bacillota</taxon>
        <taxon>Clostridia</taxon>
        <taxon>Eubacteriales</taxon>
        <taxon>Clostridiaceae</taxon>
        <taxon>Clostridium</taxon>
    </lineage>
</organism>
<dbReference type="InterPro" id="IPR010033">
    <property type="entry name" value="HAD_SF_ppase_IIIC"/>
</dbReference>
<dbReference type="Gene3D" id="3.40.50.1000">
    <property type="entry name" value="HAD superfamily/HAD-like"/>
    <property type="match status" value="1"/>
</dbReference>
<dbReference type="AlphaFoldDB" id="A0A0E3MA48"/>
<sequence length="549" mass="64431">MKIAILSNVNVDTIIKKISKKYDIYKTQGYGEWVQELVIEKSFLHQFSPENIFLILDGEELFRGFKSLDDCNKEIEQYFSYIEMAVKKFFTITFFVSNIDLYSKKLLSAKEVAFNRELEFFWYKKISDLNEKYNNFIMFDLKSVIEDTGRQVFYSAKMWYLAGIKYSLKGQNLIQEQVERLLKKNSKRKKCLVLDLDNTLWGGIVGESGINGISLSEFKEGARYKDFQKRIKDIKDTGIILAIVSKNNVNDAMEVIDNHPHMVLRKNDFVAIKINWKNKIENIKEIAQELNIGTDSMVFIDDNPIERESVKNYIQGITVPDFPEDTSELEYFATRVYYDNFFTLRVLNEDKEKTQMYKENIEREHEKTNFASIDDFYKNLNMKIFIKKVDAGDIPRASQLTQKTNQFNVTTKRYTESEIQNFVNSRNYDVYIASVQDKFGDNGKCILLIINKTEKFKAKIDTFLLSCRVMGRNIEYNIQKFIEDKLLKEGYNEIEAEYIPNEKNKPVENLFEELGYSLIAINNGTKNYVYSIDKGNIKNYNVFAELIER</sequence>
<protein>
    <submittedName>
        <fullName evidence="2">FkbH like protein</fullName>
    </submittedName>
</protein>
<reference evidence="2 3" key="1">
    <citation type="journal article" date="2015" name="J. Biotechnol.">
        <title>Complete genome sequence of a malodorant-producing acetogen, Clostridium scatologenes ATCC 25775(T).</title>
        <authorList>
            <person name="Zhu Z."/>
            <person name="Guo T."/>
            <person name="Zheng H."/>
            <person name="Song T."/>
            <person name="Ouyang P."/>
            <person name="Xie J."/>
        </authorList>
    </citation>
    <scope>NUCLEOTIDE SEQUENCE [LARGE SCALE GENOMIC DNA]</scope>
    <source>
        <strain evidence="2 3">ATCC 25775</strain>
    </source>
</reference>
<dbReference type="InterPro" id="IPR035679">
    <property type="entry name" value="MDP-1_euk"/>
</dbReference>
<dbReference type="SUPFAM" id="SSF56784">
    <property type="entry name" value="HAD-like"/>
    <property type="match status" value="1"/>
</dbReference>